<sequence length="185" mass="20758">MVLMRDLLIKSSALNIEILKLICILCVTVSKMFLPILLLLNLLLDVKGDSCLSNNDLAGLVLGTSLATLLITGCITIFTCFLVRKRQLAFDTKRKRENFTVITPDVEKANQRKSEAIHENGDIEMENKTTESKPTFKVDKVLLVHLAFDAIHHMVQVTKYVSAVVFGRRLVPISEGVCDHARFYP</sequence>
<dbReference type="Proteomes" id="UP000038040">
    <property type="component" value="Unplaced"/>
</dbReference>
<feature type="transmembrane region" description="Helical" evidence="1">
    <location>
        <begin position="60"/>
        <end position="83"/>
    </location>
</feature>
<name>A0A0N4UFK8_DRAME</name>
<dbReference type="EMBL" id="UYYG01000014">
    <property type="protein sequence ID" value="VDN51153.1"/>
    <property type="molecule type" value="Genomic_DNA"/>
</dbReference>
<keyword evidence="4" id="KW-1185">Reference proteome</keyword>
<evidence type="ECO:0000313" key="5">
    <source>
        <dbReference type="WBParaSite" id="DME_0000622901-mRNA-1"/>
    </source>
</evidence>
<evidence type="ECO:0000313" key="2">
    <source>
        <dbReference type="EMBL" id="VDN51153.1"/>
    </source>
</evidence>
<keyword evidence="1" id="KW-1133">Transmembrane helix</keyword>
<keyword evidence="1" id="KW-0472">Membrane</keyword>
<evidence type="ECO:0000313" key="3">
    <source>
        <dbReference type="Proteomes" id="UP000038040"/>
    </source>
</evidence>
<evidence type="ECO:0000313" key="4">
    <source>
        <dbReference type="Proteomes" id="UP000274756"/>
    </source>
</evidence>
<dbReference type="WBParaSite" id="DME_0000622901-mRNA-1">
    <property type="protein sequence ID" value="DME_0000622901-mRNA-1"/>
    <property type="gene ID" value="DME_0000622901"/>
</dbReference>
<keyword evidence="1" id="KW-0812">Transmembrane</keyword>
<protein>
    <submittedName>
        <fullName evidence="5">Transmembrane protein 273</fullName>
    </submittedName>
</protein>
<feature type="transmembrane region" description="Helical" evidence="1">
    <location>
        <begin position="21"/>
        <end position="40"/>
    </location>
</feature>
<dbReference type="Proteomes" id="UP000274756">
    <property type="component" value="Unassembled WGS sequence"/>
</dbReference>
<evidence type="ECO:0000256" key="1">
    <source>
        <dbReference type="SAM" id="Phobius"/>
    </source>
</evidence>
<reference evidence="5" key="1">
    <citation type="submission" date="2017-02" db="UniProtKB">
        <authorList>
            <consortium name="WormBaseParasite"/>
        </authorList>
    </citation>
    <scope>IDENTIFICATION</scope>
</reference>
<organism evidence="3 5">
    <name type="scientific">Dracunculus medinensis</name>
    <name type="common">Guinea worm</name>
    <dbReference type="NCBI Taxonomy" id="318479"/>
    <lineage>
        <taxon>Eukaryota</taxon>
        <taxon>Metazoa</taxon>
        <taxon>Ecdysozoa</taxon>
        <taxon>Nematoda</taxon>
        <taxon>Chromadorea</taxon>
        <taxon>Rhabditida</taxon>
        <taxon>Spirurina</taxon>
        <taxon>Dracunculoidea</taxon>
        <taxon>Dracunculidae</taxon>
        <taxon>Dracunculus</taxon>
    </lineage>
</organism>
<accession>A0A0N4UFK8</accession>
<dbReference type="AlphaFoldDB" id="A0A0N4UFK8"/>
<reference evidence="2 4" key="2">
    <citation type="submission" date="2018-11" db="EMBL/GenBank/DDBJ databases">
        <authorList>
            <consortium name="Pathogen Informatics"/>
        </authorList>
    </citation>
    <scope>NUCLEOTIDE SEQUENCE [LARGE SCALE GENOMIC DNA]</scope>
</reference>
<gene>
    <name evidence="2" type="ORF">DME_LOCUS1126</name>
</gene>
<proteinExistence type="predicted"/>